<dbReference type="OrthoDB" id="1698854at2"/>
<sequence>MEMIDQLLAYLLLVNVIEFFLMRVDKQKAIKGQYRIPERTFWLLALLGGAIGAYSGMKLFRHKTKHRSFTIGMPILIIINIALFGYFITAIG</sequence>
<organism evidence="2 3">
    <name type="scientific">Oceanobacillus chungangensis</name>
    <dbReference type="NCBI Taxonomy" id="1229152"/>
    <lineage>
        <taxon>Bacteria</taxon>
        <taxon>Bacillati</taxon>
        <taxon>Bacillota</taxon>
        <taxon>Bacilli</taxon>
        <taxon>Bacillales</taxon>
        <taxon>Bacillaceae</taxon>
        <taxon>Oceanobacillus</taxon>
    </lineage>
</organism>
<dbReference type="GO" id="GO:0003676">
    <property type="term" value="F:nucleic acid binding"/>
    <property type="evidence" value="ECO:0007669"/>
    <property type="project" value="InterPro"/>
</dbReference>
<dbReference type="InterPro" id="IPR012156">
    <property type="entry name" value="Cold_shock_CspA"/>
</dbReference>
<dbReference type="PIRSF" id="PIRSF002599">
    <property type="entry name" value="Cold_shock_A"/>
    <property type="match status" value="1"/>
</dbReference>
<name>A0A3D8PZK3_9BACI</name>
<feature type="transmembrane region" description="Helical" evidence="1">
    <location>
        <begin position="40"/>
        <end position="57"/>
    </location>
</feature>
<evidence type="ECO:0000313" key="2">
    <source>
        <dbReference type="EMBL" id="RDW21606.1"/>
    </source>
</evidence>
<evidence type="ECO:0000313" key="3">
    <source>
        <dbReference type="Proteomes" id="UP000256520"/>
    </source>
</evidence>
<keyword evidence="1" id="KW-0812">Transmembrane</keyword>
<proteinExistence type="predicted"/>
<dbReference type="AlphaFoldDB" id="A0A3D8PZK3"/>
<protein>
    <submittedName>
        <fullName evidence="2">DUF1294 domain-containing protein</fullName>
    </submittedName>
</protein>
<reference evidence="3" key="1">
    <citation type="submission" date="2017-11" db="EMBL/GenBank/DDBJ databases">
        <authorList>
            <person name="Zhu W."/>
        </authorList>
    </citation>
    <scope>NUCLEOTIDE SEQUENCE [LARGE SCALE GENOMIC DNA]</scope>
    <source>
        <strain evidence="3">CAU 1051</strain>
    </source>
</reference>
<evidence type="ECO:0000256" key="1">
    <source>
        <dbReference type="SAM" id="Phobius"/>
    </source>
</evidence>
<keyword evidence="3" id="KW-1185">Reference proteome</keyword>
<dbReference type="RefSeq" id="WP_115748064.1">
    <property type="nucleotide sequence ID" value="NZ_PIOD01000002.1"/>
</dbReference>
<feature type="transmembrane region" description="Helical" evidence="1">
    <location>
        <begin position="69"/>
        <end position="91"/>
    </location>
</feature>
<comment type="caution">
    <text evidence="2">The sequence shown here is derived from an EMBL/GenBank/DDBJ whole genome shotgun (WGS) entry which is preliminary data.</text>
</comment>
<keyword evidence="1" id="KW-0472">Membrane</keyword>
<accession>A0A3D8PZK3</accession>
<dbReference type="InterPro" id="IPR010718">
    <property type="entry name" value="DUF1294"/>
</dbReference>
<dbReference type="EMBL" id="PIOD01000002">
    <property type="protein sequence ID" value="RDW21606.1"/>
    <property type="molecule type" value="Genomic_DNA"/>
</dbReference>
<keyword evidence="1" id="KW-1133">Transmembrane helix</keyword>
<feature type="transmembrane region" description="Helical" evidence="1">
    <location>
        <begin position="7"/>
        <end position="24"/>
    </location>
</feature>
<dbReference type="Pfam" id="PF06961">
    <property type="entry name" value="DUF1294"/>
    <property type="match status" value="1"/>
</dbReference>
<dbReference type="Proteomes" id="UP000256520">
    <property type="component" value="Unassembled WGS sequence"/>
</dbReference>
<gene>
    <name evidence="2" type="ORF">CWR45_01655</name>
</gene>